<evidence type="ECO:0000256" key="2">
    <source>
        <dbReference type="ARBA" id="ARBA00022803"/>
    </source>
</evidence>
<sequence>MWILIFSLIFSLLFQLDQCLAQKNVLKPETSAKQNNAEKYKEISKDEELYRLLLSAFLGAGKLQEAEKLAKKATSMFPKNSFWWKTYADILIWNGKAEEAIVPLVKAFEISKDRSIAEKAFRLAFALKKYDIAKQLLSFVKTSPQEKQAIYEGLGDVEGLIKILKQLTDKDSKVLLSEILFLTGRKEESLEILNEIEKLHAFTVKEVLLKANILYSQKKFAEALEVFKKFYHNVKPEEKEFWNTFSDLAWMLQDWNSVKYASFILIKSGQAQLQDYDRLSTVLSFEDSQKAIEVSFEGWKKLKSRLLLEKAFYLAYSTENWDKILKMFSLSEPEMFNNDNILIAYLTALRQMGKNKESLTVMESVLKERLSKPVLSFYIYSLIELEELKKLRKILIEYGRYQFDSEVAQAFCNAYLNLQNGHKAYEIYKKASINDPVLMADILSLSGKEWEAKNLRVKEFKKRTDMIKQNRELLKDPEFLRIYLSLGIYSMNAPTYEKLLYEAKQTLSAPVWKDIYLSYLFYHEKKEKVLRLAKFYKYPLKPWMWLNLALWQDDRYLMSEMLENNADMLPIRDRVIALQRTGEIKKSLYYASKGLKENIYDSLLYKDFRDAIVKYEDKFSSEISYLKRKELSGIQIENELYIGMLQKGFGLGLNFDSFSPISRNSSELSKTVFVQREYLFFEKIFDRGFARIYMGQIKSLNENFSAKLYGEMMFSQNITVFYEIGKNLKTDETLYLLLDGMKDSLKVGAYYNITPKTLFHLELQQSSYYSSDRERIGRGFNYNADVQYKLRTGYPDYVIRFYTNYGTYSEKEKKGSISELSPYEDFKALPENYFNTGIEFSYGFENRDSYTRVWRPFFSFDTGYNSIGAFSFATLVGVGGSVLSKDNLSLQLGFEQNKGGLKDNSLRITFSYKIWF</sequence>
<dbReference type="Proteomes" id="UP000054976">
    <property type="component" value="Unassembled WGS sequence"/>
</dbReference>
<name>A0A0U9HLM8_9BACT</name>
<dbReference type="InterPro" id="IPR051685">
    <property type="entry name" value="Ycf3/AcsC/BcsC/TPR_MFPF"/>
</dbReference>
<evidence type="ECO:0000256" key="1">
    <source>
        <dbReference type="ARBA" id="ARBA00022737"/>
    </source>
</evidence>
<dbReference type="STRING" id="86166.TAGGR_1165"/>
<dbReference type="PANTHER" id="PTHR44943">
    <property type="entry name" value="CELLULOSE SYNTHASE OPERON PROTEIN C"/>
    <property type="match status" value="1"/>
</dbReference>
<organism evidence="4 5">
    <name type="scientific">Thermodesulfovibrio aggregans</name>
    <dbReference type="NCBI Taxonomy" id="86166"/>
    <lineage>
        <taxon>Bacteria</taxon>
        <taxon>Pseudomonadati</taxon>
        <taxon>Nitrospirota</taxon>
        <taxon>Thermodesulfovibrionia</taxon>
        <taxon>Thermodesulfovibrionales</taxon>
        <taxon>Thermodesulfovibrionaceae</taxon>
        <taxon>Thermodesulfovibrio</taxon>
    </lineage>
</organism>
<dbReference type="Pfam" id="PF24604">
    <property type="entry name" value="B-barrel_PelB_C"/>
    <property type="match status" value="1"/>
</dbReference>
<keyword evidence="5" id="KW-1185">Reference proteome</keyword>
<dbReference type="PANTHER" id="PTHR44943:SF8">
    <property type="entry name" value="TPR REPEAT-CONTAINING PROTEIN MJ0263"/>
    <property type="match status" value="1"/>
</dbReference>
<dbReference type="AlphaFoldDB" id="A0A0U9HLM8"/>
<evidence type="ECO:0000259" key="3">
    <source>
        <dbReference type="Pfam" id="PF24604"/>
    </source>
</evidence>
<dbReference type="RefSeq" id="WP_059175486.1">
    <property type="nucleotide sequence ID" value="NZ_BCNO01000001.1"/>
</dbReference>
<feature type="domain" description="PelB C-terminal" evidence="3">
    <location>
        <begin position="628"/>
        <end position="913"/>
    </location>
</feature>
<keyword evidence="1" id="KW-0677">Repeat</keyword>
<dbReference type="Pfam" id="PF13429">
    <property type="entry name" value="TPR_15"/>
    <property type="match status" value="1"/>
</dbReference>
<dbReference type="InterPro" id="IPR057306">
    <property type="entry name" value="B-barrel_PelB_C"/>
</dbReference>
<keyword evidence="2" id="KW-0802">TPR repeat</keyword>
<evidence type="ECO:0000313" key="5">
    <source>
        <dbReference type="Proteomes" id="UP000054976"/>
    </source>
</evidence>
<accession>A0A0U9HLM8</accession>
<comment type="caution">
    <text evidence="4">The sequence shown here is derived from an EMBL/GenBank/DDBJ whole genome shotgun (WGS) entry which is preliminary data.</text>
</comment>
<evidence type="ECO:0000313" key="4">
    <source>
        <dbReference type="EMBL" id="GAQ94000.1"/>
    </source>
</evidence>
<dbReference type="SUPFAM" id="SSF48452">
    <property type="entry name" value="TPR-like"/>
    <property type="match status" value="1"/>
</dbReference>
<dbReference type="InterPro" id="IPR011990">
    <property type="entry name" value="TPR-like_helical_dom_sf"/>
</dbReference>
<protein>
    <submittedName>
        <fullName evidence="4">Tetratricopeptide repeat-containing protein</fullName>
    </submittedName>
</protein>
<gene>
    <name evidence="4" type="ORF">TAGGR_1165</name>
</gene>
<dbReference type="Gene3D" id="1.25.40.10">
    <property type="entry name" value="Tetratricopeptide repeat domain"/>
    <property type="match status" value="2"/>
</dbReference>
<proteinExistence type="predicted"/>
<reference evidence="5" key="1">
    <citation type="submission" date="2016-01" db="EMBL/GenBank/DDBJ databases">
        <title>Draft genome sequence of Thermodesulfovibrio aggregans strain TGE-P1.</title>
        <authorList>
            <person name="Sekiguchi Y."/>
            <person name="Ohashi A."/>
            <person name="Matsuura N."/>
            <person name="Tourlousse M.D."/>
        </authorList>
    </citation>
    <scope>NUCLEOTIDE SEQUENCE [LARGE SCALE GENOMIC DNA]</scope>
    <source>
        <strain evidence="5">TGE-P1</strain>
    </source>
</reference>
<dbReference type="EMBL" id="BCNO01000001">
    <property type="protein sequence ID" value="GAQ94000.1"/>
    <property type="molecule type" value="Genomic_DNA"/>
</dbReference>
<dbReference type="OrthoDB" id="8297at2"/>